<dbReference type="InterPro" id="IPR002048">
    <property type="entry name" value="EF_hand_dom"/>
</dbReference>
<dbReference type="PROSITE" id="PS50222">
    <property type="entry name" value="EF_HAND_2"/>
    <property type="match status" value="1"/>
</dbReference>
<dbReference type="AlphaFoldDB" id="A0A5R9GEE0"/>
<evidence type="ECO:0000313" key="4">
    <source>
        <dbReference type="Proteomes" id="UP000309676"/>
    </source>
</evidence>
<comment type="caution">
    <text evidence="3">The sequence shown here is derived from an EMBL/GenBank/DDBJ whole genome shotgun (WGS) entry which is preliminary data.</text>
</comment>
<accession>A0A5R9GEE0</accession>
<gene>
    <name evidence="3" type="ORF">FE782_16660</name>
</gene>
<keyword evidence="4" id="KW-1185">Reference proteome</keyword>
<proteinExistence type="predicted"/>
<feature type="transmembrane region" description="Helical" evidence="1">
    <location>
        <begin position="311"/>
        <end position="331"/>
    </location>
</feature>
<evidence type="ECO:0000256" key="1">
    <source>
        <dbReference type="SAM" id="Phobius"/>
    </source>
</evidence>
<dbReference type="Proteomes" id="UP000309676">
    <property type="component" value="Unassembled WGS sequence"/>
</dbReference>
<organism evidence="3 4">
    <name type="scientific">Paenibacillus antri</name>
    <dbReference type="NCBI Taxonomy" id="2582848"/>
    <lineage>
        <taxon>Bacteria</taxon>
        <taxon>Bacillati</taxon>
        <taxon>Bacillota</taxon>
        <taxon>Bacilli</taxon>
        <taxon>Bacillales</taxon>
        <taxon>Paenibacillaceae</taxon>
        <taxon>Paenibacillus</taxon>
    </lineage>
</organism>
<dbReference type="InterPro" id="IPR032809">
    <property type="entry name" value="Put_HupE_UreJ"/>
</dbReference>
<keyword evidence="1" id="KW-1133">Transmembrane helix</keyword>
<sequence>MTTMPYVELRRKKRKEGCIFNVRHRFAGTIGWAAAVVAALGSTFISGTASAHAGSTGYSEIVVEDRGLAYGLFVSEQDLAETLPDLDLDRDERISPEELRTGIDAIEAFVNDGIAVTGDGELGTGEVEGAAFDEKAKSPMVRIDIRYGYEAPVSRFMIQYGLLFDTHPDYRNFASIRIGEHTVDQVLNASNTILQIAGANGAAAEGARGADVSWTSTLGTFVWMGMEHIWGGLDHMLFVLALLLNVRGWKSLAATITAFTLGHSATLALSALELASLSPLVVEPVIALSILYVAAENVLRREEADRSRLQVTALFGLVHGFGFAEILHGTLSGNVALPLFSFNLGVEIGQLVVVAAALPLLWSVRRYAGRIPWARYASGAVGAFGLYWFCERVLENMK</sequence>
<dbReference type="Pfam" id="PF13795">
    <property type="entry name" value="HupE_UreJ_2"/>
    <property type="match status" value="1"/>
</dbReference>
<protein>
    <submittedName>
        <fullName evidence="3">HupE/UreJ family protein</fullName>
    </submittedName>
</protein>
<reference evidence="3 4" key="1">
    <citation type="submission" date="2019-05" db="EMBL/GenBank/DDBJ databases">
        <authorList>
            <person name="Narsing Rao M.P."/>
            <person name="Li W.J."/>
        </authorList>
    </citation>
    <scope>NUCLEOTIDE SEQUENCE [LARGE SCALE GENOMIC DNA]</scope>
    <source>
        <strain evidence="3 4">SYSU_K30003</strain>
    </source>
</reference>
<dbReference type="EMBL" id="VCIW01000011">
    <property type="protein sequence ID" value="TLS51023.1"/>
    <property type="molecule type" value="Genomic_DNA"/>
</dbReference>
<keyword evidence="1" id="KW-0812">Transmembrane</keyword>
<keyword evidence="1" id="KW-0472">Membrane</keyword>
<evidence type="ECO:0000259" key="2">
    <source>
        <dbReference type="PROSITE" id="PS50222"/>
    </source>
</evidence>
<evidence type="ECO:0000313" key="3">
    <source>
        <dbReference type="EMBL" id="TLS51023.1"/>
    </source>
</evidence>
<feature type="transmembrane region" description="Helical" evidence="1">
    <location>
        <begin position="373"/>
        <end position="389"/>
    </location>
</feature>
<name>A0A5R9GEE0_9BACL</name>
<feature type="domain" description="EF-hand" evidence="2">
    <location>
        <begin position="74"/>
        <end position="109"/>
    </location>
</feature>
<dbReference type="GO" id="GO:0005509">
    <property type="term" value="F:calcium ion binding"/>
    <property type="evidence" value="ECO:0007669"/>
    <property type="project" value="InterPro"/>
</dbReference>
<feature type="transmembrane region" description="Helical" evidence="1">
    <location>
        <begin position="337"/>
        <end position="361"/>
    </location>
</feature>